<dbReference type="NCBIfam" id="TIGR02727">
    <property type="entry name" value="MTHFS_bact"/>
    <property type="match status" value="1"/>
</dbReference>
<dbReference type="InterPro" id="IPR002698">
    <property type="entry name" value="FTHF_cligase"/>
</dbReference>
<comment type="catalytic activity">
    <reaction evidence="4">
        <text>(6S)-5-formyl-5,6,7,8-tetrahydrofolate + ATP = (6R)-5,10-methenyltetrahydrofolate + ADP + phosphate</text>
        <dbReference type="Rhea" id="RHEA:10488"/>
        <dbReference type="ChEBI" id="CHEBI:30616"/>
        <dbReference type="ChEBI" id="CHEBI:43474"/>
        <dbReference type="ChEBI" id="CHEBI:57455"/>
        <dbReference type="ChEBI" id="CHEBI:57457"/>
        <dbReference type="ChEBI" id="CHEBI:456216"/>
        <dbReference type="EC" id="6.3.3.2"/>
    </reaction>
</comment>
<dbReference type="InterPro" id="IPR024185">
    <property type="entry name" value="FTHF_cligase-like_sf"/>
</dbReference>
<evidence type="ECO:0000313" key="6">
    <source>
        <dbReference type="Proteomes" id="UP001152321"/>
    </source>
</evidence>
<organism evidence="5 6">
    <name type="scientific">Bdellovibrio svalbardensis</name>
    <dbReference type="NCBI Taxonomy" id="2972972"/>
    <lineage>
        <taxon>Bacteria</taxon>
        <taxon>Pseudomonadati</taxon>
        <taxon>Bdellovibrionota</taxon>
        <taxon>Bdellovibrionia</taxon>
        <taxon>Bdellovibrionales</taxon>
        <taxon>Pseudobdellovibrionaceae</taxon>
        <taxon>Bdellovibrio</taxon>
    </lineage>
</organism>
<dbReference type="GO" id="GO:0030272">
    <property type="term" value="F:5-formyltetrahydrofolate cyclo-ligase activity"/>
    <property type="evidence" value="ECO:0007669"/>
    <property type="project" value="UniProtKB-EC"/>
</dbReference>
<keyword evidence="3 4" id="KW-0067">ATP-binding</keyword>
<sequence length="188" mass="21481">MSVWSSKKECRSYFKSLCAQEFAQGLVQNQKQLSSYLREFMSTQSGEWGAYRALTQEANVDEVFQISHISWLFPRVKDQGNDSHLEFCRAIHFSQGSFGILEPDPNSPVVDHHHIQGLLIPGVAFNKDGHRLGKGKGYYDKALQHFSGLKVGVCFEFQISEQVLPVEEHDVRMDFLITDQGLIDCRRK</sequence>
<keyword evidence="4" id="KW-0460">Magnesium</keyword>
<name>A0ABT6DP36_9BACT</name>
<keyword evidence="2 4" id="KW-0547">Nucleotide-binding</keyword>
<dbReference type="EMBL" id="JANRMI010000005">
    <property type="protein sequence ID" value="MDG0817850.1"/>
    <property type="molecule type" value="Genomic_DNA"/>
</dbReference>
<dbReference type="Proteomes" id="UP001152321">
    <property type="component" value="Unassembled WGS sequence"/>
</dbReference>
<dbReference type="Gene3D" id="3.40.50.10420">
    <property type="entry name" value="NagB/RpiA/CoA transferase-like"/>
    <property type="match status" value="1"/>
</dbReference>
<dbReference type="PANTHER" id="PTHR23407">
    <property type="entry name" value="ATPASE INHIBITOR/5-FORMYLTETRAHYDROFOLATE CYCLO-LIGASE"/>
    <property type="match status" value="1"/>
</dbReference>
<dbReference type="SUPFAM" id="SSF100950">
    <property type="entry name" value="NagB/RpiA/CoA transferase-like"/>
    <property type="match status" value="1"/>
</dbReference>
<dbReference type="PANTHER" id="PTHR23407:SF1">
    <property type="entry name" value="5-FORMYLTETRAHYDROFOLATE CYCLO-LIGASE"/>
    <property type="match status" value="1"/>
</dbReference>
<evidence type="ECO:0000256" key="2">
    <source>
        <dbReference type="ARBA" id="ARBA00022741"/>
    </source>
</evidence>
<dbReference type="PIRSF" id="PIRSF006806">
    <property type="entry name" value="FTHF_cligase"/>
    <property type="match status" value="1"/>
</dbReference>
<dbReference type="EC" id="6.3.3.2" evidence="4"/>
<comment type="cofactor">
    <cofactor evidence="4">
        <name>Mg(2+)</name>
        <dbReference type="ChEBI" id="CHEBI:18420"/>
    </cofactor>
</comment>
<dbReference type="InterPro" id="IPR037171">
    <property type="entry name" value="NagB/RpiA_transferase-like"/>
</dbReference>
<comment type="caution">
    <text evidence="5">The sequence shown here is derived from an EMBL/GenBank/DDBJ whole genome shotgun (WGS) entry which is preliminary data.</text>
</comment>
<evidence type="ECO:0000256" key="1">
    <source>
        <dbReference type="ARBA" id="ARBA00010638"/>
    </source>
</evidence>
<protein>
    <recommendedName>
        <fullName evidence="4">5-formyltetrahydrofolate cyclo-ligase</fullName>
        <ecNumber evidence="4">6.3.3.2</ecNumber>
    </recommendedName>
</protein>
<evidence type="ECO:0000313" key="5">
    <source>
        <dbReference type="EMBL" id="MDG0817850.1"/>
    </source>
</evidence>
<keyword evidence="5" id="KW-0436">Ligase</keyword>
<keyword evidence="6" id="KW-1185">Reference proteome</keyword>
<evidence type="ECO:0000256" key="4">
    <source>
        <dbReference type="RuleBase" id="RU361279"/>
    </source>
</evidence>
<dbReference type="Pfam" id="PF01812">
    <property type="entry name" value="5-FTHF_cyc-lig"/>
    <property type="match status" value="1"/>
</dbReference>
<evidence type="ECO:0000256" key="3">
    <source>
        <dbReference type="ARBA" id="ARBA00022840"/>
    </source>
</evidence>
<gene>
    <name evidence="5" type="ORF">NWE73_15825</name>
</gene>
<dbReference type="RefSeq" id="WP_277579326.1">
    <property type="nucleotide sequence ID" value="NZ_JANRMI010000005.1"/>
</dbReference>
<accession>A0ABT6DP36</accession>
<comment type="similarity">
    <text evidence="1 4">Belongs to the 5-formyltetrahydrofolate cyclo-ligase family.</text>
</comment>
<proteinExistence type="inferred from homology"/>
<reference evidence="5" key="1">
    <citation type="submission" date="2022-08" db="EMBL/GenBank/DDBJ databases">
        <title>Novel Bdellovibrio Species Isolated from Svalbard: Designation Bdellovibrio svalbardensis.</title>
        <authorList>
            <person name="Mitchell R.J."/>
            <person name="Choi S.Y."/>
        </authorList>
    </citation>
    <scope>NUCLEOTIDE SEQUENCE</scope>
    <source>
        <strain evidence="5">PAP01</strain>
    </source>
</reference>
<keyword evidence="4" id="KW-0479">Metal-binding</keyword>